<dbReference type="InterPro" id="IPR014001">
    <property type="entry name" value="Helicase_ATP-bd"/>
</dbReference>
<feature type="non-terminal residue" evidence="2">
    <location>
        <position position="669"/>
    </location>
</feature>
<dbReference type="Gene3D" id="3.40.50.10810">
    <property type="entry name" value="Tandem AAA-ATPase domain"/>
    <property type="match status" value="2"/>
</dbReference>
<dbReference type="InterPro" id="IPR038718">
    <property type="entry name" value="SNF2-like_sf"/>
</dbReference>
<name>A0A318GUM5_9BURK</name>
<dbReference type="Proteomes" id="UP000247811">
    <property type="component" value="Unassembled WGS sequence"/>
</dbReference>
<feature type="domain" description="Helicase ATP-binding" evidence="1">
    <location>
        <begin position="40"/>
        <end position="305"/>
    </location>
</feature>
<organism evidence="2 3">
    <name type="scientific">Sphaerotilus hippei</name>
    <dbReference type="NCBI Taxonomy" id="744406"/>
    <lineage>
        <taxon>Bacteria</taxon>
        <taxon>Pseudomonadati</taxon>
        <taxon>Pseudomonadota</taxon>
        <taxon>Betaproteobacteria</taxon>
        <taxon>Burkholderiales</taxon>
        <taxon>Sphaerotilaceae</taxon>
        <taxon>Sphaerotilus</taxon>
    </lineage>
</organism>
<evidence type="ECO:0000313" key="3">
    <source>
        <dbReference type="Proteomes" id="UP000247811"/>
    </source>
</evidence>
<dbReference type="RefSeq" id="WP_211317613.1">
    <property type="nucleotide sequence ID" value="NZ_QJJS01000038.1"/>
</dbReference>
<dbReference type="PROSITE" id="PS01295">
    <property type="entry name" value="ISPD"/>
    <property type="match status" value="1"/>
</dbReference>
<keyword evidence="3" id="KW-1185">Reference proteome</keyword>
<sequence length="669" mass="73675">MKQNFQGWEAVGRALETLADAQGTESWPLNAGQCASLRGLKARLPANGVVIADEVGMGKTRIAVALARCVIQAGGRVAILVPPGLGFQWGDELRAGGVEAPKLLRSLWQYLEAWNPDNTSSTQWFEHQVVLLSHAFTNWRLSESSTSWRWAVLPTLYASWRKVSKGRFPRGFVDHEKLSDPWVEAMATSVAAAVHGLPSTSPASRLIHELVEETPWPAALDGAAYSRNKDLRPWLERAVGLGLGVFDLVIIDEAHKSRGDESGLSRMLDDVVLVSDSARRLAMTATPVELDVGQWRQTLQRIDVDALNLSGAEGDDVLEQYAKACTRVRQCPGSPEARDAYRYAAARFQTTLSPYLLRRDKRETPSVAAFAEHSGMPIHTYRQEREVSVDTLKLSSAWKQAVCAAEALSVVSHQSDDRVSKRLRLTMGSGHGVASLLDHVRRDAEQDRQQLALDGEFAGASDQPIKDKRVQRSAWWQQVISSAFSGDGDPLHDHPALLAAVDAIEAVTSGGEKVLVFGRFTIALKALTRLLNAREMLRTLDVGGVWPQSKVHEEEWSALQAAHRQLGRAGSIDRASLDLRLDRQYGDLEARRRERRSGLLGLLHASLPDQGNLRQIFEAIRRANEQHAGSGESPLVLAGRLHEATVSTYGRRLSDMGASSRLQAQQELQ</sequence>
<reference evidence="2 3" key="1">
    <citation type="submission" date="2018-05" db="EMBL/GenBank/DDBJ databases">
        <title>Genomic Encyclopedia of Type Strains, Phase IV (KMG-IV): sequencing the most valuable type-strain genomes for metagenomic binning, comparative biology and taxonomic classification.</title>
        <authorList>
            <person name="Goeker M."/>
        </authorList>
    </citation>
    <scope>NUCLEOTIDE SEQUENCE [LARGE SCALE GENOMIC DNA]</scope>
    <source>
        <strain evidence="2 3">DSM 566</strain>
    </source>
</reference>
<dbReference type="GO" id="GO:0008299">
    <property type="term" value="P:isoprenoid biosynthetic process"/>
    <property type="evidence" value="ECO:0007669"/>
    <property type="project" value="InterPro"/>
</dbReference>
<dbReference type="AlphaFoldDB" id="A0A318GUM5"/>
<dbReference type="SMART" id="SM00487">
    <property type="entry name" value="DEXDc"/>
    <property type="match status" value="1"/>
</dbReference>
<dbReference type="InterPro" id="IPR018294">
    <property type="entry name" value="ISPD_synthase_CS"/>
</dbReference>
<gene>
    <name evidence="2" type="ORF">C7444_1382</name>
</gene>
<evidence type="ECO:0000313" key="2">
    <source>
        <dbReference type="EMBL" id="PXW91538.1"/>
    </source>
</evidence>
<proteinExistence type="predicted"/>
<dbReference type="InterPro" id="IPR027417">
    <property type="entry name" value="P-loop_NTPase"/>
</dbReference>
<dbReference type="PROSITE" id="PS51192">
    <property type="entry name" value="HELICASE_ATP_BIND_1"/>
    <property type="match status" value="1"/>
</dbReference>
<dbReference type="EMBL" id="QJJS01000038">
    <property type="protein sequence ID" value="PXW91538.1"/>
    <property type="molecule type" value="Genomic_DNA"/>
</dbReference>
<dbReference type="SUPFAM" id="SSF52540">
    <property type="entry name" value="P-loop containing nucleoside triphosphate hydrolases"/>
    <property type="match status" value="1"/>
</dbReference>
<dbReference type="GO" id="GO:0003824">
    <property type="term" value="F:catalytic activity"/>
    <property type="evidence" value="ECO:0007669"/>
    <property type="project" value="InterPro"/>
</dbReference>
<accession>A0A318GUM5</accession>
<comment type="caution">
    <text evidence="2">The sequence shown here is derived from an EMBL/GenBank/DDBJ whole genome shotgun (WGS) entry which is preliminary data.</text>
</comment>
<protein>
    <recommendedName>
        <fullName evidence="1">Helicase ATP-binding domain-containing protein</fullName>
    </recommendedName>
</protein>
<evidence type="ECO:0000259" key="1">
    <source>
        <dbReference type="PROSITE" id="PS51192"/>
    </source>
</evidence>